<dbReference type="SUPFAM" id="SSF55729">
    <property type="entry name" value="Acyl-CoA N-acyltransferases (Nat)"/>
    <property type="match status" value="1"/>
</dbReference>
<feature type="region of interest" description="Disordered" evidence="1">
    <location>
        <begin position="181"/>
        <end position="218"/>
    </location>
</feature>
<proteinExistence type="predicted"/>
<feature type="compositionally biased region" description="Low complexity" evidence="1">
    <location>
        <begin position="181"/>
        <end position="192"/>
    </location>
</feature>
<dbReference type="InterPro" id="IPR052523">
    <property type="entry name" value="Trichothecene_AcTrans"/>
</dbReference>
<evidence type="ECO:0000313" key="2">
    <source>
        <dbReference type="EMBL" id="KAG2502056.1"/>
    </source>
</evidence>
<dbReference type="InterPro" id="IPR016181">
    <property type="entry name" value="Acyl_CoA_acyltransferase"/>
</dbReference>
<feature type="compositionally biased region" description="Polar residues" evidence="1">
    <location>
        <begin position="1"/>
        <end position="10"/>
    </location>
</feature>
<dbReference type="Proteomes" id="UP000612055">
    <property type="component" value="Unassembled WGS sequence"/>
</dbReference>
<keyword evidence="3" id="KW-1185">Reference proteome</keyword>
<sequence>MASSAVSTEDPTVAVPSRLGQGHPHTNQALDVIGVGFAPHPCTSFFLGDAERDGVRFWTSMSREILEMLRPGAQPLYALPSASEPEGVAFAYVWRPGAVLFNIPKTEAMVQAAVQAPWDASGDLWHRLMLDVYAAHGPFVNIDFIAVRPERARAGLGRQLLGAILREADAGCLATLAQGLEQPGPAGPEGANAAGGGSTAATGQEGGSPAAGGGGAGAEAEGGAAGCRGLAVFLAASSPDSEAWYGRHGFQVLHRFHERVAGVPGSYYLTFMVRPPRGASGGWNAVAA</sequence>
<dbReference type="EMBL" id="JAEHOE010000001">
    <property type="protein sequence ID" value="KAG2502056.1"/>
    <property type="molecule type" value="Genomic_DNA"/>
</dbReference>
<dbReference type="CDD" id="cd04301">
    <property type="entry name" value="NAT_SF"/>
    <property type="match status" value="1"/>
</dbReference>
<dbReference type="PANTHER" id="PTHR42791">
    <property type="entry name" value="GNAT FAMILY ACETYLTRANSFERASE"/>
    <property type="match status" value="1"/>
</dbReference>
<dbReference type="Gene3D" id="3.40.630.30">
    <property type="match status" value="2"/>
</dbReference>
<reference evidence="2" key="1">
    <citation type="journal article" date="2020" name="bioRxiv">
        <title>Comparative genomics of Chlamydomonas.</title>
        <authorList>
            <person name="Craig R.J."/>
            <person name="Hasan A.R."/>
            <person name="Ness R.W."/>
            <person name="Keightley P.D."/>
        </authorList>
    </citation>
    <scope>NUCLEOTIDE SEQUENCE</scope>
    <source>
        <strain evidence="2">CCAP 11/70</strain>
    </source>
</reference>
<protein>
    <recommendedName>
        <fullName evidence="4">N-acetyltransferase domain-containing protein</fullName>
    </recommendedName>
</protein>
<name>A0A835YJE9_9CHLO</name>
<feature type="compositionally biased region" description="Gly residues" evidence="1">
    <location>
        <begin position="193"/>
        <end position="217"/>
    </location>
</feature>
<organism evidence="2 3">
    <name type="scientific">Edaphochlamys debaryana</name>
    <dbReference type="NCBI Taxonomy" id="47281"/>
    <lineage>
        <taxon>Eukaryota</taxon>
        <taxon>Viridiplantae</taxon>
        <taxon>Chlorophyta</taxon>
        <taxon>core chlorophytes</taxon>
        <taxon>Chlorophyceae</taxon>
        <taxon>CS clade</taxon>
        <taxon>Chlamydomonadales</taxon>
        <taxon>Chlamydomonadales incertae sedis</taxon>
        <taxon>Edaphochlamys</taxon>
    </lineage>
</organism>
<evidence type="ECO:0000256" key="1">
    <source>
        <dbReference type="SAM" id="MobiDB-lite"/>
    </source>
</evidence>
<accession>A0A835YJE9</accession>
<dbReference type="PANTHER" id="PTHR42791:SF1">
    <property type="entry name" value="N-ACETYLTRANSFERASE DOMAIN-CONTAINING PROTEIN"/>
    <property type="match status" value="1"/>
</dbReference>
<evidence type="ECO:0000313" key="3">
    <source>
        <dbReference type="Proteomes" id="UP000612055"/>
    </source>
</evidence>
<feature type="region of interest" description="Disordered" evidence="1">
    <location>
        <begin position="1"/>
        <end position="22"/>
    </location>
</feature>
<dbReference type="OrthoDB" id="535144at2759"/>
<evidence type="ECO:0008006" key="4">
    <source>
        <dbReference type="Google" id="ProtNLM"/>
    </source>
</evidence>
<comment type="caution">
    <text evidence="2">The sequence shown here is derived from an EMBL/GenBank/DDBJ whole genome shotgun (WGS) entry which is preliminary data.</text>
</comment>
<gene>
    <name evidence="2" type="ORF">HYH03_000550</name>
</gene>
<dbReference type="AlphaFoldDB" id="A0A835YJE9"/>